<keyword evidence="3 6" id="KW-0812">Transmembrane</keyword>
<evidence type="ECO:0000256" key="6">
    <source>
        <dbReference type="SAM" id="Phobius"/>
    </source>
</evidence>
<feature type="transmembrane region" description="Helical" evidence="6">
    <location>
        <begin position="34"/>
        <end position="53"/>
    </location>
</feature>
<evidence type="ECO:0000256" key="1">
    <source>
        <dbReference type="ARBA" id="ARBA00004141"/>
    </source>
</evidence>
<accession>A0A944GXD5</accession>
<evidence type="ECO:0000256" key="4">
    <source>
        <dbReference type="ARBA" id="ARBA00022989"/>
    </source>
</evidence>
<dbReference type="GO" id="GO:0005886">
    <property type="term" value="C:plasma membrane"/>
    <property type="evidence" value="ECO:0007669"/>
    <property type="project" value="TreeGrafter"/>
</dbReference>
<organism evidence="8 9">
    <name type="scientific">Mesobacillus boroniphilus</name>
    <dbReference type="NCBI Taxonomy" id="308892"/>
    <lineage>
        <taxon>Bacteria</taxon>
        <taxon>Bacillati</taxon>
        <taxon>Bacillota</taxon>
        <taxon>Bacilli</taxon>
        <taxon>Bacillales</taxon>
        <taxon>Bacillaceae</taxon>
        <taxon>Mesobacillus</taxon>
    </lineage>
</organism>
<keyword evidence="5 6" id="KW-0472">Membrane</keyword>
<evidence type="ECO:0000256" key="3">
    <source>
        <dbReference type="ARBA" id="ARBA00022692"/>
    </source>
</evidence>
<evidence type="ECO:0000313" key="8">
    <source>
        <dbReference type="EMBL" id="MBS8265657.1"/>
    </source>
</evidence>
<dbReference type="InterPro" id="IPR007267">
    <property type="entry name" value="GtrA_DPMS_TM"/>
</dbReference>
<feature type="transmembrane region" description="Helical" evidence="6">
    <location>
        <begin position="74"/>
        <end position="96"/>
    </location>
</feature>
<keyword evidence="4 6" id="KW-1133">Transmembrane helix</keyword>
<evidence type="ECO:0000256" key="2">
    <source>
        <dbReference type="ARBA" id="ARBA00009399"/>
    </source>
</evidence>
<dbReference type="Proteomes" id="UP000761411">
    <property type="component" value="Unassembled WGS sequence"/>
</dbReference>
<gene>
    <name evidence="8" type="ORF">DYI25_14620</name>
</gene>
<evidence type="ECO:0000313" key="9">
    <source>
        <dbReference type="Proteomes" id="UP000761411"/>
    </source>
</evidence>
<keyword evidence="9" id="KW-1185">Reference proteome</keyword>
<protein>
    <submittedName>
        <fullName evidence="8">GtrA family protein</fullName>
    </submittedName>
</protein>
<dbReference type="PANTHER" id="PTHR38459">
    <property type="entry name" value="PROPHAGE BACTOPRENOL-LINKED GLUCOSE TRANSLOCASE HOMOLOG"/>
    <property type="match status" value="1"/>
</dbReference>
<dbReference type="EMBL" id="QTKX01000002">
    <property type="protein sequence ID" value="MBS8265657.1"/>
    <property type="molecule type" value="Genomic_DNA"/>
</dbReference>
<sequence>MKNKIEVVNYLIFGILTTVVNIASFWLINHIFGMDYRVATTIAWIISVIFAFITNKLYVFNSKTTGIYSLFKELISFLFFRLLSYFLDLSLMIILIEFIKADSLIAKIIANVFVVIFNYFASKFVIFKPSNKQR</sequence>
<dbReference type="Pfam" id="PF04138">
    <property type="entry name" value="GtrA_DPMS_TM"/>
    <property type="match status" value="1"/>
</dbReference>
<evidence type="ECO:0000259" key="7">
    <source>
        <dbReference type="Pfam" id="PF04138"/>
    </source>
</evidence>
<dbReference type="InterPro" id="IPR051401">
    <property type="entry name" value="GtrA_CellWall_Glycosyl"/>
</dbReference>
<comment type="caution">
    <text evidence="8">The sequence shown here is derived from an EMBL/GenBank/DDBJ whole genome shotgun (WGS) entry which is preliminary data.</text>
</comment>
<dbReference type="RefSeq" id="WP_213370162.1">
    <property type="nucleotide sequence ID" value="NZ_QTKX01000002.1"/>
</dbReference>
<dbReference type="GO" id="GO:0000271">
    <property type="term" value="P:polysaccharide biosynthetic process"/>
    <property type="evidence" value="ECO:0007669"/>
    <property type="project" value="InterPro"/>
</dbReference>
<dbReference type="AlphaFoldDB" id="A0A944GXD5"/>
<name>A0A944GXD5_9BACI</name>
<evidence type="ECO:0000256" key="5">
    <source>
        <dbReference type="ARBA" id="ARBA00023136"/>
    </source>
</evidence>
<feature type="domain" description="GtrA/DPMS transmembrane" evidence="7">
    <location>
        <begin position="10"/>
        <end position="127"/>
    </location>
</feature>
<proteinExistence type="inferred from homology"/>
<feature type="transmembrane region" description="Helical" evidence="6">
    <location>
        <begin position="7"/>
        <end position="28"/>
    </location>
</feature>
<reference evidence="8 9" key="1">
    <citation type="journal article" date="2021" name="Microorganisms">
        <title>Bacterial Dimethylsulfoniopropionate Biosynthesis in the East China Sea.</title>
        <authorList>
            <person name="Liu J."/>
            <person name="Zhang Y."/>
            <person name="Liu J."/>
            <person name="Zhong H."/>
            <person name="Williams B.T."/>
            <person name="Zheng Y."/>
            <person name="Curson A.R.J."/>
            <person name="Sun C."/>
            <person name="Sun H."/>
            <person name="Song D."/>
            <person name="Wagner Mackenzie B."/>
            <person name="Bermejo Martinez A."/>
            <person name="Todd J.D."/>
            <person name="Zhang X.H."/>
        </authorList>
    </citation>
    <scope>NUCLEOTIDE SEQUENCE [LARGE SCALE GENOMIC DNA]</scope>
    <source>
        <strain evidence="8 9">ESS08</strain>
    </source>
</reference>
<dbReference type="PANTHER" id="PTHR38459:SF5">
    <property type="entry name" value="CELL WALL TEICHOIC ACID GLYCOSYLATION PROTEIN GTCA"/>
    <property type="match status" value="1"/>
</dbReference>
<comment type="subcellular location">
    <subcellularLocation>
        <location evidence="1">Membrane</location>
        <topology evidence="1">Multi-pass membrane protein</topology>
    </subcellularLocation>
</comment>
<comment type="similarity">
    <text evidence="2">Belongs to the GtrA family.</text>
</comment>
<feature type="transmembrane region" description="Helical" evidence="6">
    <location>
        <begin position="108"/>
        <end position="127"/>
    </location>
</feature>